<protein>
    <submittedName>
        <fullName evidence="2">Uncharacterized protein</fullName>
    </submittedName>
</protein>
<dbReference type="EMBL" id="KB103138">
    <property type="protein sequence ID" value="ELK34561.1"/>
    <property type="molecule type" value="Genomic_DNA"/>
</dbReference>
<evidence type="ECO:0000313" key="3">
    <source>
        <dbReference type="Proteomes" id="UP000010556"/>
    </source>
</evidence>
<reference evidence="3" key="1">
    <citation type="journal article" date="2013" name="Science">
        <title>Comparative analysis of bat genomes provides insight into the evolution of flight and immunity.</title>
        <authorList>
            <person name="Zhang G."/>
            <person name="Cowled C."/>
            <person name="Shi Z."/>
            <person name="Huang Z."/>
            <person name="Bishop-Lilly K.A."/>
            <person name="Fang X."/>
            <person name="Wynne J.W."/>
            <person name="Xiong Z."/>
            <person name="Baker M.L."/>
            <person name="Zhao W."/>
            <person name="Tachedjian M."/>
            <person name="Zhu Y."/>
            <person name="Zhou P."/>
            <person name="Jiang X."/>
            <person name="Ng J."/>
            <person name="Yang L."/>
            <person name="Wu L."/>
            <person name="Xiao J."/>
            <person name="Feng Y."/>
            <person name="Chen Y."/>
            <person name="Sun X."/>
            <person name="Zhang Y."/>
            <person name="Marsh G.A."/>
            <person name="Crameri G."/>
            <person name="Broder C.C."/>
            <person name="Frey K.G."/>
            <person name="Wang L.F."/>
            <person name="Wang J."/>
        </authorList>
    </citation>
    <scope>NUCLEOTIDE SEQUENCE [LARGE SCALE GENOMIC DNA]</scope>
</reference>
<evidence type="ECO:0000313" key="2">
    <source>
        <dbReference type="EMBL" id="ELK34561.1"/>
    </source>
</evidence>
<dbReference type="Proteomes" id="UP000010556">
    <property type="component" value="Unassembled WGS sequence"/>
</dbReference>
<accession>L5M863</accession>
<evidence type="ECO:0000256" key="1">
    <source>
        <dbReference type="SAM" id="Phobius"/>
    </source>
</evidence>
<keyword evidence="1" id="KW-0812">Transmembrane</keyword>
<name>L5M863_MYODS</name>
<dbReference type="AlphaFoldDB" id="L5M863"/>
<gene>
    <name evidence="2" type="ORF">MDA_GLEAN10025059</name>
</gene>
<feature type="transmembrane region" description="Helical" evidence="1">
    <location>
        <begin position="6"/>
        <end position="39"/>
    </location>
</feature>
<keyword evidence="3" id="KW-1185">Reference proteome</keyword>
<sequence length="73" mass="7919">MWAELVIFIVDLMLALGIFAILYAVYLIAATGILILILLCIFKGEMGKNCDFNKGRIRVLDSGDASGSHSQAT</sequence>
<keyword evidence="1" id="KW-1133">Transmembrane helix</keyword>
<organism evidence="2 3">
    <name type="scientific">Myotis davidii</name>
    <name type="common">David's myotis</name>
    <dbReference type="NCBI Taxonomy" id="225400"/>
    <lineage>
        <taxon>Eukaryota</taxon>
        <taxon>Metazoa</taxon>
        <taxon>Chordata</taxon>
        <taxon>Craniata</taxon>
        <taxon>Vertebrata</taxon>
        <taxon>Euteleostomi</taxon>
        <taxon>Mammalia</taxon>
        <taxon>Eutheria</taxon>
        <taxon>Laurasiatheria</taxon>
        <taxon>Chiroptera</taxon>
        <taxon>Yangochiroptera</taxon>
        <taxon>Vespertilionidae</taxon>
        <taxon>Myotis</taxon>
    </lineage>
</organism>
<keyword evidence="1" id="KW-0472">Membrane</keyword>
<proteinExistence type="predicted"/>